<dbReference type="KEGG" id="ahel:Q31a_28040"/>
<keyword evidence="5 7" id="KW-0443">Lipid metabolism</keyword>
<keyword evidence="2 7" id="KW-0441">Lipid A biosynthesis</keyword>
<dbReference type="UniPathway" id="UPA00973"/>
<evidence type="ECO:0000256" key="2">
    <source>
        <dbReference type="ARBA" id="ARBA00022556"/>
    </source>
</evidence>
<evidence type="ECO:0000313" key="10">
    <source>
        <dbReference type="EMBL" id="QDV24486.1"/>
    </source>
</evidence>
<dbReference type="SUPFAM" id="SSF51161">
    <property type="entry name" value="Trimeric LpxA-like enzymes"/>
    <property type="match status" value="1"/>
</dbReference>
<comment type="catalytic activity">
    <reaction evidence="7">
        <text>a UDP-3-O-[(3R)-3-hydroxyacyl]-alpha-D-glucosamine + a (3R)-hydroxyacyl-[ACP] = a UDP-2-N,3-O-bis[(3R)-3-hydroxyacyl]-alpha-D-glucosamine + holo-[ACP] + H(+)</text>
        <dbReference type="Rhea" id="RHEA:53836"/>
        <dbReference type="Rhea" id="RHEA-COMP:9685"/>
        <dbReference type="Rhea" id="RHEA-COMP:9945"/>
        <dbReference type="ChEBI" id="CHEBI:15378"/>
        <dbReference type="ChEBI" id="CHEBI:64479"/>
        <dbReference type="ChEBI" id="CHEBI:78827"/>
        <dbReference type="ChEBI" id="CHEBI:137740"/>
        <dbReference type="ChEBI" id="CHEBI:137748"/>
        <dbReference type="EC" id="2.3.1.191"/>
    </reaction>
</comment>
<dbReference type="GO" id="GO:0103118">
    <property type="term" value="F:UDP-3-O-[(3R)-3-hydroxyacyl]-glucosamine N-acyltransferase activity"/>
    <property type="evidence" value="ECO:0007669"/>
    <property type="project" value="UniProtKB-EC"/>
</dbReference>
<evidence type="ECO:0000256" key="7">
    <source>
        <dbReference type="HAMAP-Rule" id="MF_00523"/>
    </source>
</evidence>
<name>A0A518G7B9_9BACT</name>
<keyword evidence="3 7" id="KW-0808">Transferase</keyword>
<evidence type="ECO:0000313" key="11">
    <source>
        <dbReference type="Proteomes" id="UP000318017"/>
    </source>
</evidence>
<feature type="region of interest" description="Disordered" evidence="8">
    <location>
        <begin position="361"/>
        <end position="385"/>
    </location>
</feature>
<dbReference type="Gene3D" id="2.160.10.10">
    <property type="entry name" value="Hexapeptide repeat proteins"/>
    <property type="match status" value="1"/>
</dbReference>
<protein>
    <recommendedName>
        <fullName evidence="7">UDP-3-O-acylglucosamine N-acyltransferase</fullName>
        <ecNumber evidence="7">2.3.1.191</ecNumber>
    </recommendedName>
</protein>
<dbReference type="GO" id="GO:0009245">
    <property type="term" value="P:lipid A biosynthetic process"/>
    <property type="evidence" value="ECO:0007669"/>
    <property type="project" value="UniProtKB-UniRule"/>
</dbReference>
<comment type="similarity">
    <text evidence="7">Belongs to the transferase hexapeptide repeat family. LpxD subfamily.</text>
</comment>
<proteinExistence type="inferred from homology"/>
<evidence type="ECO:0000256" key="6">
    <source>
        <dbReference type="ARBA" id="ARBA00023315"/>
    </source>
</evidence>
<dbReference type="InterPro" id="IPR011004">
    <property type="entry name" value="Trimer_LpxA-like_sf"/>
</dbReference>
<dbReference type="InterPro" id="IPR007691">
    <property type="entry name" value="LpxD"/>
</dbReference>
<dbReference type="HAMAP" id="MF_00523">
    <property type="entry name" value="LpxD"/>
    <property type="match status" value="1"/>
</dbReference>
<accession>A0A518G7B9</accession>
<comment type="subunit">
    <text evidence="7">Homotrimer.</text>
</comment>
<feature type="compositionally biased region" description="Polar residues" evidence="8">
    <location>
        <begin position="362"/>
        <end position="378"/>
    </location>
</feature>
<feature type="domain" description="UDP-3-O-[3-hydroxymyristoyl] glucosamine N-acyltransferase non-repeat region" evidence="9">
    <location>
        <begin position="44"/>
        <end position="109"/>
    </location>
</feature>
<reference evidence="10 11" key="1">
    <citation type="submission" date="2019-02" db="EMBL/GenBank/DDBJ databases">
        <title>Deep-cultivation of Planctomycetes and their phenomic and genomic characterization uncovers novel biology.</title>
        <authorList>
            <person name="Wiegand S."/>
            <person name="Jogler M."/>
            <person name="Boedeker C."/>
            <person name="Pinto D."/>
            <person name="Vollmers J."/>
            <person name="Rivas-Marin E."/>
            <person name="Kohn T."/>
            <person name="Peeters S.H."/>
            <person name="Heuer A."/>
            <person name="Rast P."/>
            <person name="Oberbeckmann S."/>
            <person name="Bunk B."/>
            <person name="Jeske O."/>
            <person name="Meyerdierks A."/>
            <person name="Storesund J.E."/>
            <person name="Kallscheuer N."/>
            <person name="Luecker S."/>
            <person name="Lage O.M."/>
            <person name="Pohl T."/>
            <person name="Merkel B.J."/>
            <person name="Hornburger P."/>
            <person name="Mueller R.-W."/>
            <person name="Bruemmer F."/>
            <person name="Labrenz M."/>
            <person name="Spormann A.M."/>
            <person name="Op den Camp H."/>
            <person name="Overmann J."/>
            <person name="Amann R."/>
            <person name="Jetten M.S.M."/>
            <person name="Mascher T."/>
            <person name="Medema M.H."/>
            <person name="Devos D.P."/>
            <person name="Kaster A.-K."/>
            <person name="Ovreas L."/>
            <person name="Rohde M."/>
            <person name="Galperin M.Y."/>
            <person name="Jogler C."/>
        </authorList>
    </citation>
    <scope>NUCLEOTIDE SEQUENCE [LARGE SCALE GENOMIC DNA]</scope>
    <source>
        <strain evidence="10 11">Q31a</strain>
    </source>
</reference>
<dbReference type="Proteomes" id="UP000318017">
    <property type="component" value="Chromosome"/>
</dbReference>
<dbReference type="EMBL" id="CP036298">
    <property type="protein sequence ID" value="QDV24486.1"/>
    <property type="molecule type" value="Genomic_DNA"/>
</dbReference>
<dbReference type="NCBIfam" id="NF002060">
    <property type="entry name" value="PRK00892.1"/>
    <property type="match status" value="1"/>
</dbReference>
<sequence>MLAIHDQKLADTVKKQLVREDLVRAATLYQLAELTGGEVHGDGDIVLTNALPLQDAQQGCITLIDSARNLERLNRSSAAAVVMTTPLAGCKKPVLIVPNLHAAFIQIVEHLRPPHSIELRSIHPMTAVDPTAEVGEDVCIQAGVSIGPNCKIGKGCTLYAGVQILAGCQLGENCTLYPNVTLYEGTILGDRALLHASSVLGAFGFGYRQVEGRHVRTAQLGWVEVGDDVEIGVGSTIDRGSYGPTKIGHGTKIDNQVQIGHNCHIGQHNLICSQVGVAGSTTTGNYVVLAGQVGVADHITLHDHVQVGAQSGVMADLEAGSVVLGSPASPSKQHMLTVAAITRLPALRKEMRSLQKRLDQLEQASKTAGTNGEQSSCSDEQREAA</sequence>
<keyword evidence="4 7" id="KW-0677">Repeat</keyword>
<dbReference type="EC" id="2.3.1.191" evidence="7"/>
<keyword evidence="6 7" id="KW-0012">Acyltransferase</keyword>
<evidence type="ECO:0000256" key="8">
    <source>
        <dbReference type="SAM" id="MobiDB-lite"/>
    </source>
</evidence>
<comment type="function">
    <text evidence="7">Catalyzes the N-acylation of UDP-3-O-acylglucosamine using 3-hydroxyacyl-ACP as the acyl donor. Is involved in the biosynthesis of lipid A, a phosphorylated glycolipid that anchors the lipopolysaccharide to the outer membrane of the cell.</text>
</comment>
<dbReference type="PANTHER" id="PTHR43378:SF2">
    <property type="entry name" value="UDP-3-O-ACYLGLUCOSAMINE N-ACYLTRANSFERASE 1, MITOCHONDRIAL-RELATED"/>
    <property type="match status" value="1"/>
</dbReference>
<dbReference type="GO" id="GO:0016020">
    <property type="term" value="C:membrane"/>
    <property type="evidence" value="ECO:0007669"/>
    <property type="project" value="GOC"/>
</dbReference>
<dbReference type="InterPro" id="IPR001451">
    <property type="entry name" value="Hexapep"/>
</dbReference>
<dbReference type="InterPro" id="IPR020573">
    <property type="entry name" value="UDP_GlcNAc_AcTrfase_non-rep"/>
</dbReference>
<dbReference type="Gene3D" id="3.40.1390.10">
    <property type="entry name" value="MurE/MurF, N-terminal domain"/>
    <property type="match status" value="1"/>
</dbReference>
<evidence type="ECO:0000259" key="9">
    <source>
        <dbReference type="Pfam" id="PF04613"/>
    </source>
</evidence>
<keyword evidence="1 7" id="KW-0444">Lipid biosynthesis</keyword>
<dbReference type="Pfam" id="PF04613">
    <property type="entry name" value="LpxD"/>
    <property type="match status" value="1"/>
</dbReference>
<keyword evidence="11" id="KW-1185">Reference proteome</keyword>
<dbReference type="NCBIfam" id="TIGR01853">
    <property type="entry name" value="lipid_A_lpxD"/>
    <property type="match status" value="1"/>
</dbReference>
<dbReference type="CDD" id="cd03352">
    <property type="entry name" value="LbH_LpxD"/>
    <property type="match status" value="1"/>
</dbReference>
<evidence type="ECO:0000256" key="3">
    <source>
        <dbReference type="ARBA" id="ARBA00022679"/>
    </source>
</evidence>
<evidence type="ECO:0000256" key="5">
    <source>
        <dbReference type="ARBA" id="ARBA00023098"/>
    </source>
</evidence>
<dbReference type="GO" id="GO:0016410">
    <property type="term" value="F:N-acyltransferase activity"/>
    <property type="evidence" value="ECO:0007669"/>
    <property type="project" value="InterPro"/>
</dbReference>
<evidence type="ECO:0000256" key="4">
    <source>
        <dbReference type="ARBA" id="ARBA00022737"/>
    </source>
</evidence>
<evidence type="ECO:0000256" key="1">
    <source>
        <dbReference type="ARBA" id="ARBA00022516"/>
    </source>
</evidence>
<organism evidence="10 11">
    <name type="scientific">Aureliella helgolandensis</name>
    <dbReference type="NCBI Taxonomy" id="2527968"/>
    <lineage>
        <taxon>Bacteria</taxon>
        <taxon>Pseudomonadati</taxon>
        <taxon>Planctomycetota</taxon>
        <taxon>Planctomycetia</taxon>
        <taxon>Pirellulales</taxon>
        <taxon>Pirellulaceae</taxon>
        <taxon>Aureliella</taxon>
    </lineage>
</organism>
<dbReference type="PANTHER" id="PTHR43378">
    <property type="entry name" value="UDP-3-O-ACYLGLUCOSAMINE N-ACYLTRANSFERASE"/>
    <property type="match status" value="1"/>
</dbReference>
<feature type="active site" description="Proton acceptor" evidence="7">
    <location>
        <position position="261"/>
    </location>
</feature>
<dbReference type="Pfam" id="PF00132">
    <property type="entry name" value="Hexapep"/>
    <property type="match status" value="2"/>
</dbReference>
<gene>
    <name evidence="7 10" type="primary">lpxD</name>
    <name evidence="10" type="ORF">Q31a_28040</name>
</gene>
<comment type="pathway">
    <text evidence="7">Bacterial outer membrane biogenesis; LPS lipid A biosynthesis.</text>
</comment>
<dbReference type="AlphaFoldDB" id="A0A518G7B9"/>